<feature type="domain" description="CHK kinase-like" evidence="1">
    <location>
        <begin position="86"/>
        <end position="241"/>
    </location>
</feature>
<dbReference type="Gene3D" id="3.90.1200.10">
    <property type="match status" value="1"/>
</dbReference>
<organism evidence="2 3">
    <name type="scientific">Zophobas morio</name>
    <dbReference type="NCBI Taxonomy" id="2755281"/>
    <lineage>
        <taxon>Eukaryota</taxon>
        <taxon>Metazoa</taxon>
        <taxon>Ecdysozoa</taxon>
        <taxon>Arthropoda</taxon>
        <taxon>Hexapoda</taxon>
        <taxon>Insecta</taxon>
        <taxon>Pterygota</taxon>
        <taxon>Neoptera</taxon>
        <taxon>Endopterygota</taxon>
        <taxon>Coleoptera</taxon>
        <taxon>Polyphaga</taxon>
        <taxon>Cucujiformia</taxon>
        <taxon>Tenebrionidae</taxon>
        <taxon>Zophobas</taxon>
    </lineage>
</organism>
<dbReference type="SMART" id="SM00587">
    <property type="entry name" value="CHK"/>
    <property type="match status" value="2"/>
</dbReference>
<gene>
    <name evidence="2" type="ORF">Zmor_012875</name>
</gene>
<protein>
    <recommendedName>
        <fullName evidence="1">CHK kinase-like domain-containing protein</fullName>
    </recommendedName>
</protein>
<proteinExistence type="predicted"/>
<sequence length="703" mass="81557">MTTLTRDECDLIVKKHLDTDDVIVSDFALQPLGGENFELKINIYEKQVAKSVTFFVKTGPNVAQTLNTNFSPKLYLKKDNLAVYEHLGQNFETRGRLLNTEELQIVLKTLAAFHASNFVSELDHSNFDLSSPAVTSLLSSLLENEAQVSKTIKNLRQKQLESKFKRTLCHGNLTNRNLMFKNNKGAVTDCRLLNFTANFCVPPIYDVLQLIFFNTSEDLRQSHFQALLDYYYECLKEETTKGGLDVTVDDFRLSAHYYLPVVKLQAALHHQNATSVQELKESLAYPLLSKEDCYVIVKNKIRTTNYQFLCYKVTPLSDVSGFLGQYHKLQIKIRLQLDETTVNCFIKSVPRLGISMDIANDLNSFSREFFVYETIVAQMLNHEINIINDCIPPCYFYRPKEFMLFEDMALLGYQNLDAMEPLNFNMLTLLVKTLAKFHACSLLLEEKISQNEGKPYSLYNSYKEYFTEPLFFEDEKHRGARQSATGLKAVLAAVKLLTDIQTPTNQRNFDAFWPKFRQLYYTVARPSDRFRNVLCHGDLWTSNMMVKYEDGEAANCVLFDFQIVRYCPPVYDLLSVLYLTTHRSTRLKYEDELVRTYYDELGRILKWYGVDVGDFYSYGDFLECLNYIRPHMLMHAAYECTQTMCTPEEISAFVSDEEALNQMFFGDRTEFMTVMCEKSELYRNRLKECILDIYDYCDSMCGK</sequence>
<dbReference type="Pfam" id="PF02958">
    <property type="entry name" value="EcKL"/>
    <property type="match status" value="2"/>
</dbReference>
<name>A0AA38ICT4_9CUCU</name>
<dbReference type="Proteomes" id="UP001168821">
    <property type="component" value="Unassembled WGS sequence"/>
</dbReference>
<dbReference type="PANTHER" id="PTHR11012">
    <property type="entry name" value="PROTEIN KINASE-LIKE DOMAIN-CONTAINING"/>
    <property type="match status" value="1"/>
</dbReference>
<dbReference type="EMBL" id="JALNTZ010000004">
    <property type="protein sequence ID" value="KAJ3653635.1"/>
    <property type="molecule type" value="Genomic_DNA"/>
</dbReference>
<evidence type="ECO:0000313" key="2">
    <source>
        <dbReference type="EMBL" id="KAJ3653635.1"/>
    </source>
</evidence>
<accession>A0AA38ICT4</accession>
<dbReference type="InterPro" id="IPR004119">
    <property type="entry name" value="EcKL"/>
</dbReference>
<dbReference type="AlphaFoldDB" id="A0AA38ICT4"/>
<reference evidence="2" key="1">
    <citation type="journal article" date="2023" name="G3 (Bethesda)">
        <title>Whole genome assemblies of Zophobas morio and Tenebrio molitor.</title>
        <authorList>
            <person name="Kaur S."/>
            <person name="Stinson S.A."/>
            <person name="diCenzo G.C."/>
        </authorList>
    </citation>
    <scope>NUCLEOTIDE SEQUENCE</scope>
    <source>
        <strain evidence="2">QUZm001</strain>
    </source>
</reference>
<evidence type="ECO:0000313" key="3">
    <source>
        <dbReference type="Proteomes" id="UP001168821"/>
    </source>
</evidence>
<evidence type="ECO:0000259" key="1">
    <source>
        <dbReference type="SMART" id="SM00587"/>
    </source>
</evidence>
<dbReference type="InterPro" id="IPR015897">
    <property type="entry name" value="CHK_kinase-like"/>
</dbReference>
<keyword evidence="3" id="KW-1185">Reference proteome</keyword>
<comment type="caution">
    <text evidence="2">The sequence shown here is derived from an EMBL/GenBank/DDBJ whole genome shotgun (WGS) entry which is preliminary data.</text>
</comment>
<feature type="domain" description="CHK kinase-like" evidence="1">
    <location>
        <begin position="403"/>
        <end position="607"/>
    </location>
</feature>
<dbReference type="InterPro" id="IPR011009">
    <property type="entry name" value="Kinase-like_dom_sf"/>
</dbReference>
<dbReference type="PANTHER" id="PTHR11012:SF48">
    <property type="entry name" value="CHK KINASE-LIKE DOMAIN-CONTAINING PROTEIN-RELATED"/>
    <property type="match status" value="1"/>
</dbReference>
<dbReference type="SUPFAM" id="SSF56112">
    <property type="entry name" value="Protein kinase-like (PK-like)"/>
    <property type="match status" value="2"/>
</dbReference>